<dbReference type="GO" id="GO:1990204">
    <property type="term" value="C:oxidoreductase complex"/>
    <property type="evidence" value="ECO:0007669"/>
    <property type="project" value="UniProtKB-ARBA"/>
</dbReference>
<evidence type="ECO:0000313" key="6">
    <source>
        <dbReference type="EMBL" id="NML17893.1"/>
    </source>
</evidence>
<keyword evidence="7" id="KW-1185">Reference proteome</keyword>
<dbReference type="InterPro" id="IPR006657">
    <property type="entry name" value="MoPterin_dinucl-bd_dom"/>
</dbReference>
<proteinExistence type="predicted"/>
<dbReference type="GO" id="GO:0046872">
    <property type="term" value="F:metal ion binding"/>
    <property type="evidence" value="ECO:0007669"/>
    <property type="project" value="UniProtKB-KW"/>
</dbReference>
<dbReference type="RefSeq" id="WP_169162798.1">
    <property type="nucleotide sequence ID" value="NZ_JABBFW010000024.1"/>
</dbReference>
<evidence type="ECO:0000256" key="3">
    <source>
        <dbReference type="ARBA" id="ARBA00023014"/>
    </source>
</evidence>
<protein>
    <recommendedName>
        <fullName evidence="5">Molybdopterin dinucleotide-binding domain-containing protein</fullName>
    </recommendedName>
</protein>
<dbReference type="InterPro" id="IPR009010">
    <property type="entry name" value="Asp_de-COase-like_dom_sf"/>
</dbReference>
<dbReference type="SUPFAM" id="SSF50692">
    <property type="entry name" value="ADC-like"/>
    <property type="match status" value="1"/>
</dbReference>
<dbReference type="GO" id="GO:0043546">
    <property type="term" value="F:molybdopterin cofactor binding"/>
    <property type="evidence" value="ECO:0007669"/>
    <property type="project" value="InterPro"/>
</dbReference>
<evidence type="ECO:0000256" key="1">
    <source>
        <dbReference type="ARBA" id="ARBA00022723"/>
    </source>
</evidence>
<dbReference type="PANTHER" id="PTHR43105">
    <property type="entry name" value="RESPIRATORY NITRATE REDUCTASE"/>
    <property type="match status" value="1"/>
</dbReference>
<gene>
    <name evidence="6" type="ORF">HHL10_23255</name>
</gene>
<evidence type="ECO:0000259" key="5">
    <source>
        <dbReference type="Pfam" id="PF01568"/>
    </source>
</evidence>
<dbReference type="Proteomes" id="UP000574067">
    <property type="component" value="Unassembled WGS sequence"/>
</dbReference>
<keyword evidence="3" id="KW-0411">Iron-sulfur</keyword>
<accession>A0A848FI03</accession>
<dbReference type="PANTHER" id="PTHR43105:SF10">
    <property type="entry name" value="NADH-QUINONE OXIDOREDUCTASE SUBUNIT G"/>
    <property type="match status" value="1"/>
</dbReference>
<sequence length="154" mass="17168">MQPRQDMNLQCDGVRGDVNHPVNVGRLGRSEALNRLVPGAYVEIHPDDAKRLDIALGDWVEVSSARGRWEGPALVVDTVRPGELFIPFHFGRGHQAANQHTTYARDPVSQQTQFKSSPVALRRLSSGQPQPGLIERQRDLQGLDTQPYAAREVR</sequence>
<feature type="region of interest" description="Disordered" evidence="4">
    <location>
        <begin position="125"/>
        <end position="154"/>
    </location>
</feature>
<dbReference type="Gene3D" id="2.40.40.20">
    <property type="match status" value="1"/>
</dbReference>
<evidence type="ECO:0000313" key="7">
    <source>
        <dbReference type="Proteomes" id="UP000574067"/>
    </source>
</evidence>
<keyword evidence="1" id="KW-0479">Metal-binding</keyword>
<name>A0A848FI03_9BURK</name>
<reference evidence="6 7" key="1">
    <citation type="submission" date="2020-04" db="EMBL/GenBank/DDBJ databases">
        <title>Azohydromonas sp. isolated from soil.</title>
        <authorList>
            <person name="Dahal R.H."/>
        </authorList>
    </citation>
    <scope>NUCLEOTIDE SEQUENCE [LARGE SCALE GENOMIC DNA]</scope>
    <source>
        <strain evidence="6 7">G-1-1-14</strain>
    </source>
</reference>
<dbReference type="GO" id="GO:0016491">
    <property type="term" value="F:oxidoreductase activity"/>
    <property type="evidence" value="ECO:0007669"/>
    <property type="project" value="InterPro"/>
</dbReference>
<dbReference type="Pfam" id="PF01568">
    <property type="entry name" value="Molydop_binding"/>
    <property type="match status" value="1"/>
</dbReference>
<dbReference type="EMBL" id="JABBFW010000024">
    <property type="protein sequence ID" value="NML17893.1"/>
    <property type="molecule type" value="Genomic_DNA"/>
</dbReference>
<dbReference type="GO" id="GO:0051536">
    <property type="term" value="F:iron-sulfur cluster binding"/>
    <property type="evidence" value="ECO:0007669"/>
    <property type="project" value="UniProtKB-KW"/>
</dbReference>
<dbReference type="CDD" id="cd00508">
    <property type="entry name" value="MopB_CT_Fdh-Nap-like"/>
    <property type="match status" value="1"/>
</dbReference>
<dbReference type="InterPro" id="IPR050123">
    <property type="entry name" value="Prok_molybdopt-oxidoreductase"/>
</dbReference>
<comment type="caution">
    <text evidence="6">The sequence shown here is derived from an EMBL/GenBank/DDBJ whole genome shotgun (WGS) entry which is preliminary data.</text>
</comment>
<evidence type="ECO:0000256" key="2">
    <source>
        <dbReference type="ARBA" id="ARBA00023004"/>
    </source>
</evidence>
<keyword evidence="2" id="KW-0408">Iron</keyword>
<dbReference type="GO" id="GO:0045333">
    <property type="term" value="P:cellular respiration"/>
    <property type="evidence" value="ECO:0007669"/>
    <property type="project" value="UniProtKB-ARBA"/>
</dbReference>
<dbReference type="AlphaFoldDB" id="A0A848FI03"/>
<dbReference type="GO" id="GO:0016020">
    <property type="term" value="C:membrane"/>
    <property type="evidence" value="ECO:0007669"/>
    <property type="project" value="TreeGrafter"/>
</dbReference>
<organism evidence="6 7">
    <name type="scientific">Azohydromonas caseinilytica</name>
    <dbReference type="NCBI Taxonomy" id="2728836"/>
    <lineage>
        <taxon>Bacteria</taxon>
        <taxon>Pseudomonadati</taxon>
        <taxon>Pseudomonadota</taxon>
        <taxon>Betaproteobacteria</taxon>
        <taxon>Burkholderiales</taxon>
        <taxon>Sphaerotilaceae</taxon>
        <taxon>Azohydromonas</taxon>
    </lineage>
</organism>
<evidence type="ECO:0000256" key="4">
    <source>
        <dbReference type="SAM" id="MobiDB-lite"/>
    </source>
</evidence>
<feature type="domain" description="Molybdopterin dinucleotide-binding" evidence="5">
    <location>
        <begin position="28"/>
        <end position="117"/>
    </location>
</feature>